<keyword evidence="1" id="KW-1133">Transmembrane helix</keyword>
<gene>
    <name evidence="2" type="ORF">CHM34_06395</name>
</gene>
<reference evidence="2 3" key="1">
    <citation type="submission" date="2017-07" db="EMBL/GenBank/DDBJ databases">
        <title>The genome sequence of Paludifilum halophilum highlights mechanisms for microbial adaptation to high salt environemnts.</title>
        <authorList>
            <person name="Belbahri L."/>
        </authorList>
    </citation>
    <scope>NUCLEOTIDE SEQUENCE [LARGE SCALE GENOMIC DNA]</scope>
    <source>
        <strain evidence="2 3">DSM 102817</strain>
    </source>
</reference>
<dbReference type="AlphaFoldDB" id="A0A235B995"/>
<dbReference type="EMBL" id="NOWF01000003">
    <property type="protein sequence ID" value="OYD08457.1"/>
    <property type="molecule type" value="Genomic_DNA"/>
</dbReference>
<proteinExistence type="predicted"/>
<organism evidence="2 3">
    <name type="scientific">Paludifilum halophilum</name>
    <dbReference type="NCBI Taxonomy" id="1642702"/>
    <lineage>
        <taxon>Bacteria</taxon>
        <taxon>Bacillati</taxon>
        <taxon>Bacillota</taxon>
        <taxon>Bacilli</taxon>
        <taxon>Bacillales</taxon>
        <taxon>Thermoactinomycetaceae</taxon>
        <taxon>Paludifilum</taxon>
    </lineage>
</organism>
<evidence type="ECO:0000256" key="1">
    <source>
        <dbReference type="SAM" id="Phobius"/>
    </source>
</evidence>
<comment type="caution">
    <text evidence="2">The sequence shown here is derived from an EMBL/GenBank/DDBJ whole genome shotgun (WGS) entry which is preliminary data.</text>
</comment>
<evidence type="ECO:0008006" key="4">
    <source>
        <dbReference type="Google" id="ProtNLM"/>
    </source>
</evidence>
<dbReference type="RefSeq" id="WP_094263762.1">
    <property type="nucleotide sequence ID" value="NZ_NOWF01000003.1"/>
</dbReference>
<dbReference type="OrthoDB" id="2182676at2"/>
<keyword evidence="3" id="KW-1185">Reference proteome</keyword>
<evidence type="ECO:0000313" key="3">
    <source>
        <dbReference type="Proteomes" id="UP000215459"/>
    </source>
</evidence>
<keyword evidence="1" id="KW-0472">Membrane</keyword>
<keyword evidence="1" id="KW-0812">Transmembrane</keyword>
<protein>
    <recommendedName>
        <fullName evidence="4">DUF624 domain-containing protein</fullName>
    </recommendedName>
</protein>
<feature type="transmembrane region" description="Helical" evidence="1">
    <location>
        <begin position="145"/>
        <end position="174"/>
    </location>
</feature>
<evidence type="ECO:0000313" key="2">
    <source>
        <dbReference type="EMBL" id="OYD08457.1"/>
    </source>
</evidence>
<feature type="transmembrane region" description="Helical" evidence="1">
    <location>
        <begin position="180"/>
        <end position="198"/>
    </location>
</feature>
<sequence length="217" mass="25174">MELGGLMGVLYRISEWIMRLAYVNLLWILFTLVGLVLFGAVPATAAMFQVIRKWVMGNGDIPIFATFWKTYRSEFITVNLLWLILVGIGFVLYVDFLYFGSMGGFAFQWLQFAIVSVFLMYLITLMYIFPVFVHYELKTLQFIKYAFILGITNPLQTLMMAIGGVAVCLMIRYFPGLLPFFSGSVLAFLWMWLAYQAFCKIERRFQNGSEERRLQPE</sequence>
<dbReference type="Proteomes" id="UP000215459">
    <property type="component" value="Unassembled WGS sequence"/>
</dbReference>
<name>A0A235B995_9BACL</name>
<feature type="transmembrane region" description="Helical" evidence="1">
    <location>
        <begin position="112"/>
        <end position="133"/>
    </location>
</feature>
<feature type="transmembrane region" description="Helical" evidence="1">
    <location>
        <begin position="20"/>
        <end position="48"/>
    </location>
</feature>
<accession>A0A235B995</accession>
<feature type="transmembrane region" description="Helical" evidence="1">
    <location>
        <begin position="80"/>
        <end position="100"/>
    </location>
</feature>
<dbReference type="InterPro" id="IPR006938">
    <property type="entry name" value="DUF624"/>
</dbReference>
<dbReference type="Pfam" id="PF04854">
    <property type="entry name" value="DUF624"/>
    <property type="match status" value="1"/>
</dbReference>